<keyword evidence="7 9" id="KW-0333">Golgi apparatus</keyword>
<dbReference type="PaxDb" id="2903-EOD16910"/>
<keyword evidence="4" id="KW-0812">Transmembrane</keyword>
<keyword evidence="9" id="KW-0931">ER-Golgi transport</keyword>
<evidence type="ECO:0000256" key="2">
    <source>
        <dbReference type="ARBA" id="ARBA00008473"/>
    </source>
</evidence>
<evidence type="ECO:0000313" key="10">
    <source>
        <dbReference type="EnsemblProtists" id="EOD16910"/>
    </source>
</evidence>
<sequence>MLPTSAGRFFSCNPSAGGLAQVSPFMSMDELRREARRLEHTLDAELMQLGRSDLSDPGASSGGVEARTRDASLTRLQEVNDAMSRAASAAPSGRAATTLHTLQRHREILHDFLEEFSKTKANLRMADERQQLLTSVREDIVEHRSASRATDALLRERNAVHATDRALDGLLEHAAETKAALSLQRGIFGGVGSKLQQLSAVAPQINALLGRISRKRSRDKTILGVVMGCCLSLLVLYKLQIG</sequence>
<evidence type="ECO:0000256" key="8">
    <source>
        <dbReference type="ARBA" id="ARBA00023136"/>
    </source>
</evidence>
<dbReference type="GO" id="GO:0005797">
    <property type="term" value="C:Golgi medial cisterna"/>
    <property type="evidence" value="ECO:0007669"/>
    <property type="project" value="TreeGrafter"/>
</dbReference>
<dbReference type="RefSeq" id="XP_005769339.1">
    <property type="nucleotide sequence ID" value="XM_005769282.1"/>
</dbReference>
<dbReference type="GO" id="GO:0005801">
    <property type="term" value="C:cis-Golgi network"/>
    <property type="evidence" value="ECO:0007669"/>
    <property type="project" value="InterPro"/>
</dbReference>
<keyword evidence="5 9" id="KW-0653">Protein transport</keyword>
<evidence type="ECO:0000313" key="11">
    <source>
        <dbReference type="Proteomes" id="UP000013827"/>
    </source>
</evidence>
<accession>A0A0D3J075</accession>
<evidence type="ECO:0000256" key="5">
    <source>
        <dbReference type="ARBA" id="ARBA00022927"/>
    </source>
</evidence>
<dbReference type="PANTHER" id="PTHR21094:SF2">
    <property type="entry name" value="GOLGI SNAP RECEPTOR COMPLEX MEMBER 1"/>
    <property type="match status" value="1"/>
</dbReference>
<dbReference type="HOGENOM" id="CLU_078034_2_1_1"/>
<evidence type="ECO:0000256" key="3">
    <source>
        <dbReference type="ARBA" id="ARBA00022448"/>
    </source>
</evidence>
<keyword evidence="3 9" id="KW-0813">Transport</keyword>
<dbReference type="GO" id="GO:0006906">
    <property type="term" value="P:vesicle fusion"/>
    <property type="evidence" value="ECO:0007669"/>
    <property type="project" value="TreeGrafter"/>
</dbReference>
<dbReference type="KEGG" id="ehx:EMIHUDRAFT_102766"/>
<organism evidence="10 11">
    <name type="scientific">Emiliania huxleyi (strain CCMP1516)</name>
    <dbReference type="NCBI Taxonomy" id="280463"/>
    <lineage>
        <taxon>Eukaryota</taxon>
        <taxon>Haptista</taxon>
        <taxon>Haptophyta</taxon>
        <taxon>Prymnesiophyceae</taxon>
        <taxon>Isochrysidales</taxon>
        <taxon>Noelaerhabdaceae</taxon>
        <taxon>Emiliania</taxon>
    </lineage>
</organism>
<comment type="function">
    <text evidence="9">Involved in transport from the ER to the Golgi apparatus as well as in intra-Golgi transport. It belongs to a super-family of proteins called t-SNAREs or soluble NSF (N-ethylmaleimide-sensitive factor) attachment protein receptor.</text>
</comment>
<protein>
    <recommendedName>
        <fullName evidence="9">Golgi SNAP receptor complex member 1</fullName>
    </recommendedName>
</protein>
<keyword evidence="11" id="KW-1185">Reference proteome</keyword>
<name>A0A0D3J075_EMIH1</name>
<evidence type="ECO:0000256" key="1">
    <source>
        <dbReference type="ARBA" id="ARBA00004409"/>
    </source>
</evidence>
<evidence type="ECO:0000256" key="9">
    <source>
        <dbReference type="PIRNR" id="PIRNR027109"/>
    </source>
</evidence>
<comment type="subunit">
    <text evidence="9">Component of several multiprotein Golgi SNARE complexes.</text>
</comment>
<dbReference type="PIRSF" id="PIRSF027109">
    <property type="entry name" value="Golgi_SNARE"/>
    <property type="match status" value="1"/>
</dbReference>
<reference evidence="11" key="1">
    <citation type="journal article" date="2013" name="Nature">
        <title>Pan genome of the phytoplankton Emiliania underpins its global distribution.</title>
        <authorList>
            <person name="Read B.A."/>
            <person name="Kegel J."/>
            <person name="Klute M.J."/>
            <person name="Kuo A."/>
            <person name="Lefebvre S.C."/>
            <person name="Maumus F."/>
            <person name="Mayer C."/>
            <person name="Miller J."/>
            <person name="Monier A."/>
            <person name="Salamov A."/>
            <person name="Young J."/>
            <person name="Aguilar M."/>
            <person name="Claverie J.M."/>
            <person name="Frickenhaus S."/>
            <person name="Gonzalez K."/>
            <person name="Herman E.K."/>
            <person name="Lin Y.C."/>
            <person name="Napier J."/>
            <person name="Ogata H."/>
            <person name="Sarno A.F."/>
            <person name="Shmutz J."/>
            <person name="Schroeder D."/>
            <person name="de Vargas C."/>
            <person name="Verret F."/>
            <person name="von Dassow P."/>
            <person name="Valentin K."/>
            <person name="Van de Peer Y."/>
            <person name="Wheeler G."/>
            <person name="Dacks J.B."/>
            <person name="Delwiche C.F."/>
            <person name="Dyhrman S.T."/>
            <person name="Glockner G."/>
            <person name="John U."/>
            <person name="Richards T."/>
            <person name="Worden A.Z."/>
            <person name="Zhang X."/>
            <person name="Grigoriev I.V."/>
            <person name="Allen A.E."/>
            <person name="Bidle K."/>
            <person name="Borodovsky M."/>
            <person name="Bowler C."/>
            <person name="Brownlee C."/>
            <person name="Cock J.M."/>
            <person name="Elias M."/>
            <person name="Gladyshev V.N."/>
            <person name="Groth M."/>
            <person name="Guda C."/>
            <person name="Hadaegh A."/>
            <person name="Iglesias-Rodriguez M.D."/>
            <person name="Jenkins J."/>
            <person name="Jones B.M."/>
            <person name="Lawson T."/>
            <person name="Leese F."/>
            <person name="Lindquist E."/>
            <person name="Lobanov A."/>
            <person name="Lomsadze A."/>
            <person name="Malik S.B."/>
            <person name="Marsh M.E."/>
            <person name="Mackinder L."/>
            <person name="Mock T."/>
            <person name="Mueller-Roeber B."/>
            <person name="Pagarete A."/>
            <person name="Parker M."/>
            <person name="Probert I."/>
            <person name="Quesneville H."/>
            <person name="Raines C."/>
            <person name="Rensing S.A."/>
            <person name="Riano-Pachon D.M."/>
            <person name="Richier S."/>
            <person name="Rokitta S."/>
            <person name="Shiraiwa Y."/>
            <person name="Soanes D.M."/>
            <person name="van der Giezen M."/>
            <person name="Wahlund T.M."/>
            <person name="Williams B."/>
            <person name="Wilson W."/>
            <person name="Wolfe G."/>
            <person name="Wurch L.L."/>
        </authorList>
    </citation>
    <scope>NUCLEOTIDE SEQUENCE</scope>
</reference>
<comment type="subcellular location">
    <subcellularLocation>
        <location evidence="1">Golgi apparatus membrane</location>
        <topology evidence="1">Single-pass type IV membrane protein</topology>
    </subcellularLocation>
</comment>
<dbReference type="InterPro" id="IPR023601">
    <property type="entry name" value="Golgi_SNAP_su1"/>
</dbReference>
<dbReference type="GeneID" id="17262967"/>
<reference evidence="10" key="2">
    <citation type="submission" date="2024-10" db="UniProtKB">
        <authorList>
            <consortium name="EnsemblProtists"/>
        </authorList>
    </citation>
    <scope>IDENTIFICATION</scope>
</reference>
<proteinExistence type="inferred from homology"/>
<evidence type="ECO:0000256" key="4">
    <source>
        <dbReference type="ARBA" id="ARBA00022692"/>
    </source>
</evidence>
<keyword evidence="8 9" id="KW-0472">Membrane</keyword>
<dbReference type="PANTHER" id="PTHR21094">
    <property type="entry name" value="GOS-28 SNARE- RELATED"/>
    <property type="match status" value="1"/>
</dbReference>
<dbReference type="GO" id="GO:0048219">
    <property type="term" value="P:inter-Golgi cisterna vesicle-mediated transport"/>
    <property type="evidence" value="ECO:0007669"/>
    <property type="project" value="TreeGrafter"/>
</dbReference>
<dbReference type="Proteomes" id="UP000013827">
    <property type="component" value="Unassembled WGS sequence"/>
</dbReference>
<comment type="similarity">
    <text evidence="2 9">Belongs to the GOSR1 family.</text>
</comment>
<dbReference type="EnsemblProtists" id="EOD16910">
    <property type="protein sequence ID" value="EOD16910"/>
    <property type="gene ID" value="EMIHUDRAFT_102766"/>
</dbReference>
<evidence type="ECO:0000256" key="7">
    <source>
        <dbReference type="ARBA" id="ARBA00023034"/>
    </source>
</evidence>
<dbReference type="GO" id="GO:0005484">
    <property type="term" value="F:SNAP receptor activity"/>
    <property type="evidence" value="ECO:0007669"/>
    <property type="project" value="TreeGrafter"/>
</dbReference>
<dbReference type="Pfam" id="PF12352">
    <property type="entry name" value="V-SNARE_C"/>
    <property type="match status" value="1"/>
</dbReference>
<dbReference type="GO" id="GO:0031201">
    <property type="term" value="C:SNARE complex"/>
    <property type="evidence" value="ECO:0007669"/>
    <property type="project" value="TreeGrafter"/>
</dbReference>
<dbReference type="AlphaFoldDB" id="A0A0D3J075"/>
<keyword evidence="6" id="KW-1133">Transmembrane helix</keyword>
<dbReference type="GO" id="GO:0000139">
    <property type="term" value="C:Golgi membrane"/>
    <property type="evidence" value="ECO:0007669"/>
    <property type="project" value="UniProtKB-SubCell"/>
</dbReference>
<dbReference type="eggNOG" id="KOG3208">
    <property type="taxonomic scope" value="Eukaryota"/>
</dbReference>
<evidence type="ECO:0000256" key="6">
    <source>
        <dbReference type="ARBA" id="ARBA00022989"/>
    </source>
</evidence>
<dbReference type="GO" id="GO:0006888">
    <property type="term" value="P:endoplasmic reticulum to Golgi vesicle-mediated transport"/>
    <property type="evidence" value="ECO:0007669"/>
    <property type="project" value="InterPro"/>
</dbReference>
<dbReference type="GO" id="GO:0015031">
    <property type="term" value="P:protein transport"/>
    <property type="evidence" value="ECO:0007669"/>
    <property type="project" value="UniProtKB-KW"/>
</dbReference>
<dbReference type="STRING" id="2903.R1DQY4"/>